<keyword evidence="2" id="KW-0813">Transport</keyword>
<evidence type="ECO:0000313" key="7">
    <source>
        <dbReference type="Proteomes" id="UP001139493"/>
    </source>
</evidence>
<evidence type="ECO:0000313" key="6">
    <source>
        <dbReference type="EMBL" id="MCP2263304.1"/>
    </source>
</evidence>
<dbReference type="SUPFAM" id="SSF52540">
    <property type="entry name" value="P-loop containing nucleoside triphosphate hydrolases"/>
    <property type="match status" value="1"/>
</dbReference>
<dbReference type="InterPro" id="IPR025302">
    <property type="entry name" value="DrrA1/2-like_C"/>
</dbReference>
<dbReference type="Pfam" id="PF13732">
    <property type="entry name" value="DrrA1-3_C"/>
    <property type="match status" value="1"/>
</dbReference>
<dbReference type="GO" id="GO:0005524">
    <property type="term" value="F:ATP binding"/>
    <property type="evidence" value="ECO:0007669"/>
    <property type="project" value="UniProtKB-KW"/>
</dbReference>
<reference evidence="6" key="1">
    <citation type="submission" date="2022-06" db="EMBL/GenBank/DDBJ databases">
        <title>Genomic Encyclopedia of Archaeal and Bacterial Type Strains, Phase II (KMG-II): from individual species to whole genera.</title>
        <authorList>
            <person name="Goeker M."/>
        </authorList>
    </citation>
    <scope>NUCLEOTIDE SEQUENCE</scope>
    <source>
        <strain evidence="6">DSM 26652</strain>
    </source>
</reference>
<organism evidence="6 7">
    <name type="scientific">Promicromonospora thailandica</name>
    <dbReference type="NCBI Taxonomy" id="765201"/>
    <lineage>
        <taxon>Bacteria</taxon>
        <taxon>Bacillati</taxon>
        <taxon>Actinomycetota</taxon>
        <taxon>Actinomycetes</taxon>
        <taxon>Micrococcales</taxon>
        <taxon>Promicromonosporaceae</taxon>
        <taxon>Promicromonospora</taxon>
    </lineage>
</organism>
<dbReference type="AlphaFoldDB" id="A0A9X2G4V0"/>
<dbReference type="Proteomes" id="UP001139493">
    <property type="component" value="Unassembled WGS sequence"/>
</dbReference>
<dbReference type="PROSITE" id="PS00211">
    <property type="entry name" value="ABC_TRANSPORTER_1"/>
    <property type="match status" value="1"/>
</dbReference>
<evidence type="ECO:0000256" key="1">
    <source>
        <dbReference type="ARBA" id="ARBA00005417"/>
    </source>
</evidence>
<dbReference type="PROSITE" id="PS50893">
    <property type="entry name" value="ABC_TRANSPORTER_2"/>
    <property type="match status" value="1"/>
</dbReference>
<accession>A0A9X2G4V0</accession>
<dbReference type="PANTHER" id="PTHR43335:SF4">
    <property type="entry name" value="ABC TRANSPORTER, ATP-BINDING PROTEIN"/>
    <property type="match status" value="1"/>
</dbReference>
<feature type="domain" description="ABC transporter" evidence="5">
    <location>
        <begin position="42"/>
        <end position="273"/>
    </location>
</feature>
<protein>
    <submittedName>
        <fullName evidence="6">ABC-2 type transport system ATP-binding protein</fullName>
    </submittedName>
</protein>
<dbReference type="PANTHER" id="PTHR43335">
    <property type="entry name" value="ABC TRANSPORTER, ATP-BINDING PROTEIN"/>
    <property type="match status" value="1"/>
</dbReference>
<dbReference type="InterPro" id="IPR017871">
    <property type="entry name" value="ABC_transporter-like_CS"/>
</dbReference>
<dbReference type="InterPro" id="IPR003439">
    <property type="entry name" value="ABC_transporter-like_ATP-bd"/>
</dbReference>
<keyword evidence="4 6" id="KW-0067">ATP-binding</keyword>
<dbReference type="InterPro" id="IPR027417">
    <property type="entry name" value="P-loop_NTPase"/>
</dbReference>
<sequence length="337" mass="36039">MPFFRYFAGVFFASPSGGGAGSASRWIRARAGRPSVAVMSDLEVRDLTRVFASGGTARRAVDGVSFTATSGLLTGFVGGNGAGKTTTMRMIMGVLAITGGEVLFDGAPVTRADRREFGYMPEERGLYPKQPVLDQLVYLARLRGIAPAAARREVLEHLDRLGLADRAKEHVEKLSLGNQQRVQIVAAIMGQPKALVLDEPFSGLDPAAVDAMADLLREHTRRGVPVLFSSHQLDLVERLCERLVILGGGRVLANGTPDELRSSGVTRHRLVLSGDAGFVRGVPGVRAVDVDGAVALLELDDDAAASRLLSAALERGAVHEFFPVRPTLAQIYREVTA</sequence>
<evidence type="ECO:0000259" key="5">
    <source>
        <dbReference type="PROSITE" id="PS50893"/>
    </source>
</evidence>
<keyword evidence="7" id="KW-1185">Reference proteome</keyword>
<keyword evidence="3" id="KW-0547">Nucleotide-binding</keyword>
<evidence type="ECO:0000256" key="2">
    <source>
        <dbReference type="ARBA" id="ARBA00022448"/>
    </source>
</evidence>
<dbReference type="SMART" id="SM00382">
    <property type="entry name" value="AAA"/>
    <property type="match status" value="1"/>
</dbReference>
<dbReference type="EMBL" id="JAMTCS010000002">
    <property type="protein sequence ID" value="MCP2263304.1"/>
    <property type="molecule type" value="Genomic_DNA"/>
</dbReference>
<proteinExistence type="inferred from homology"/>
<evidence type="ECO:0000256" key="3">
    <source>
        <dbReference type="ARBA" id="ARBA00022741"/>
    </source>
</evidence>
<comment type="similarity">
    <text evidence="1">Belongs to the ABC transporter superfamily.</text>
</comment>
<dbReference type="GO" id="GO:0016887">
    <property type="term" value="F:ATP hydrolysis activity"/>
    <property type="evidence" value="ECO:0007669"/>
    <property type="project" value="InterPro"/>
</dbReference>
<dbReference type="Gene3D" id="3.40.50.300">
    <property type="entry name" value="P-loop containing nucleotide triphosphate hydrolases"/>
    <property type="match status" value="1"/>
</dbReference>
<gene>
    <name evidence="6" type="ORF">APR03_000635</name>
</gene>
<name>A0A9X2G4V0_9MICO</name>
<dbReference type="Pfam" id="PF00005">
    <property type="entry name" value="ABC_tran"/>
    <property type="match status" value="1"/>
</dbReference>
<dbReference type="InterPro" id="IPR003593">
    <property type="entry name" value="AAA+_ATPase"/>
</dbReference>
<comment type="caution">
    <text evidence="6">The sequence shown here is derived from an EMBL/GenBank/DDBJ whole genome shotgun (WGS) entry which is preliminary data.</text>
</comment>
<evidence type="ECO:0000256" key="4">
    <source>
        <dbReference type="ARBA" id="ARBA00022840"/>
    </source>
</evidence>